<dbReference type="EC" id="1.15.1.1" evidence="2"/>
<comment type="caution">
    <text evidence="7">The sequence shown here is derived from an EMBL/GenBank/DDBJ whole genome shotgun (WGS) entry which is preliminary data.</text>
</comment>
<dbReference type="Pfam" id="PF00081">
    <property type="entry name" value="Sod_Fe_N"/>
    <property type="match status" value="1"/>
</dbReference>
<dbReference type="PRINTS" id="PR01703">
    <property type="entry name" value="MNSODISMTASE"/>
</dbReference>
<gene>
    <name evidence="7" type="ORF">CDCA_CDCA01G0004</name>
</gene>
<comment type="similarity">
    <text evidence="1">Belongs to the iron/manganese superoxide dismutase family.</text>
</comment>
<dbReference type="InterPro" id="IPR001189">
    <property type="entry name" value="Mn/Fe_SOD"/>
</dbReference>
<dbReference type="AlphaFoldDB" id="A0AAV9INZ6"/>
<dbReference type="InterPro" id="IPR019833">
    <property type="entry name" value="Mn/Fe_SOD_BS"/>
</dbReference>
<dbReference type="InterPro" id="IPR036324">
    <property type="entry name" value="Mn/Fe_SOD_N_sf"/>
</dbReference>
<protein>
    <recommendedName>
        <fullName evidence="2">superoxide dismutase</fullName>
        <ecNumber evidence="2">1.15.1.1</ecNumber>
    </recommendedName>
</protein>
<dbReference type="EMBL" id="JANCYW010000001">
    <property type="protein sequence ID" value="KAK4533979.1"/>
    <property type="molecule type" value="Genomic_DNA"/>
</dbReference>
<evidence type="ECO:0000313" key="8">
    <source>
        <dbReference type="Proteomes" id="UP001301350"/>
    </source>
</evidence>
<feature type="domain" description="Manganese/iron superoxide dismutase C-terminal" evidence="6">
    <location>
        <begin position="199"/>
        <end position="303"/>
    </location>
</feature>
<evidence type="ECO:0000256" key="4">
    <source>
        <dbReference type="ARBA" id="ARBA00023002"/>
    </source>
</evidence>
<dbReference type="GO" id="GO:0005737">
    <property type="term" value="C:cytoplasm"/>
    <property type="evidence" value="ECO:0007669"/>
    <property type="project" value="TreeGrafter"/>
</dbReference>
<dbReference type="Pfam" id="PF02777">
    <property type="entry name" value="Sod_Fe_C"/>
    <property type="match status" value="1"/>
</dbReference>
<dbReference type="Gene3D" id="3.55.40.20">
    <property type="entry name" value="Iron/manganese superoxide dismutase, C-terminal domain"/>
    <property type="match status" value="1"/>
</dbReference>
<feature type="domain" description="Manganese/iron superoxide dismutase N-terminal" evidence="5">
    <location>
        <begin position="104"/>
        <end position="186"/>
    </location>
</feature>
<evidence type="ECO:0000256" key="2">
    <source>
        <dbReference type="ARBA" id="ARBA00012682"/>
    </source>
</evidence>
<name>A0AAV9INZ6_CYACA</name>
<dbReference type="FunFam" id="3.55.40.20:FF:000004">
    <property type="entry name" value="Superoxide dismutase [Fe]"/>
    <property type="match status" value="1"/>
</dbReference>
<dbReference type="SUPFAM" id="SSF54719">
    <property type="entry name" value="Fe,Mn superoxide dismutase (SOD), C-terminal domain"/>
    <property type="match status" value="1"/>
</dbReference>
<dbReference type="PROSITE" id="PS00088">
    <property type="entry name" value="SOD_MN"/>
    <property type="match status" value="1"/>
</dbReference>
<dbReference type="InterPro" id="IPR019832">
    <property type="entry name" value="Mn/Fe_SOD_C"/>
</dbReference>
<dbReference type="PANTHER" id="PTHR43595">
    <property type="entry name" value="37S RIBOSOMAL PROTEIN S26, MITOCHONDRIAL"/>
    <property type="match status" value="1"/>
</dbReference>
<reference evidence="7 8" key="1">
    <citation type="submission" date="2022-07" db="EMBL/GenBank/DDBJ databases">
        <title>Genome-wide signatures of adaptation to extreme environments.</title>
        <authorList>
            <person name="Cho C.H."/>
            <person name="Yoon H.S."/>
        </authorList>
    </citation>
    <scope>NUCLEOTIDE SEQUENCE [LARGE SCALE GENOMIC DNA]</scope>
    <source>
        <strain evidence="7 8">DBV 063 E5</strain>
    </source>
</reference>
<evidence type="ECO:0000259" key="5">
    <source>
        <dbReference type="Pfam" id="PF00081"/>
    </source>
</evidence>
<dbReference type="InterPro" id="IPR036314">
    <property type="entry name" value="SOD_C_sf"/>
</dbReference>
<dbReference type="GO" id="GO:0046872">
    <property type="term" value="F:metal ion binding"/>
    <property type="evidence" value="ECO:0007669"/>
    <property type="project" value="UniProtKB-KW"/>
</dbReference>
<sequence>MTTTGANALSSGTESVGFVLSTGGLRPHLHVPRTGSAVHRLRGHGLDQDTPASAAAVASRGLSRRQALQTLLAAPLWTLLSRVHPPIVRAAAAAPASTQYQLPLPPLPYPYNALEPVIDAKTMHLHHDKHLAGYVTKLNAALDEQRLRNFPAILGQLSNIGDAKLRSTVRNQGGGVVNHVQFFESLRSPAAGSGADNRPSGALAQAIEQRFGSWPAFQEQFGSAAKSLFGSGWVWLYETRRGGLQSQLEVGAFPNQDSPLMNGDRPILGLDVWEHAYYLKYGPNRGEYVDAWWRVINWPAVQRVYESRK</sequence>
<dbReference type="Gene3D" id="1.10.287.990">
    <property type="entry name" value="Fe,Mn superoxide dismutase (SOD) domain"/>
    <property type="match status" value="1"/>
</dbReference>
<evidence type="ECO:0000256" key="1">
    <source>
        <dbReference type="ARBA" id="ARBA00008714"/>
    </source>
</evidence>
<proteinExistence type="inferred from homology"/>
<evidence type="ECO:0000313" key="7">
    <source>
        <dbReference type="EMBL" id="KAK4533979.1"/>
    </source>
</evidence>
<keyword evidence="3" id="KW-0479">Metal-binding</keyword>
<keyword evidence="8" id="KW-1185">Reference proteome</keyword>
<dbReference type="PANTHER" id="PTHR43595:SF2">
    <property type="entry name" value="SMALL RIBOSOMAL SUBUNIT PROTEIN MS42"/>
    <property type="match status" value="1"/>
</dbReference>
<evidence type="ECO:0000259" key="6">
    <source>
        <dbReference type="Pfam" id="PF02777"/>
    </source>
</evidence>
<dbReference type="InterPro" id="IPR019831">
    <property type="entry name" value="Mn/Fe_SOD_N"/>
</dbReference>
<dbReference type="Proteomes" id="UP001301350">
    <property type="component" value="Unassembled WGS sequence"/>
</dbReference>
<dbReference type="GO" id="GO:0004784">
    <property type="term" value="F:superoxide dismutase activity"/>
    <property type="evidence" value="ECO:0007669"/>
    <property type="project" value="UniProtKB-EC"/>
</dbReference>
<accession>A0AAV9INZ6</accession>
<evidence type="ECO:0000256" key="3">
    <source>
        <dbReference type="ARBA" id="ARBA00022723"/>
    </source>
</evidence>
<dbReference type="SUPFAM" id="SSF46609">
    <property type="entry name" value="Fe,Mn superoxide dismutase (SOD), N-terminal domain"/>
    <property type="match status" value="1"/>
</dbReference>
<organism evidence="7 8">
    <name type="scientific">Cyanidium caldarium</name>
    <name type="common">Red alga</name>
    <dbReference type="NCBI Taxonomy" id="2771"/>
    <lineage>
        <taxon>Eukaryota</taxon>
        <taxon>Rhodophyta</taxon>
        <taxon>Bangiophyceae</taxon>
        <taxon>Cyanidiales</taxon>
        <taxon>Cyanidiaceae</taxon>
        <taxon>Cyanidium</taxon>
    </lineage>
</organism>
<keyword evidence="4" id="KW-0560">Oxidoreductase</keyword>